<name>A0A2N5IPT7_9BIFI</name>
<dbReference type="EMBL" id="NMWV01000034">
    <property type="protein sequence ID" value="PLS23956.1"/>
    <property type="molecule type" value="Genomic_DNA"/>
</dbReference>
<evidence type="ECO:0000313" key="2">
    <source>
        <dbReference type="Proteomes" id="UP000234855"/>
    </source>
</evidence>
<protein>
    <submittedName>
        <fullName evidence="1">Uncharacterized protein</fullName>
    </submittedName>
</protein>
<dbReference type="AlphaFoldDB" id="A0A2N5IPT7"/>
<comment type="caution">
    <text evidence="1">The sequence shown here is derived from an EMBL/GenBank/DDBJ whole genome shotgun (WGS) entry which is preliminary data.</text>
</comment>
<sequence length="54" mass="6160">MVPAVNWQPRNANHTHLALEKSVSYHIRNGRKPTFTIYVHLLTAGDEHSHIAET</sequence>
<dbReference type="Proteomes" id="UP000234855">
    <property type="component" value="Unassembled WGS sequence"/>
</dbReference>
<evidence type="ECO:0000313" key="1">
    <source>
        <dbReference type="EMBL" id="PLS23956.1"/>
    </source>
</evidence>
<accession>A0A2N5IPT7</accession>
<reference evidence="1 2" key="1">
    <citation type="submission" date="2017-07" db="EMBL/GenBank/DDBJ databases">
        <title>Bifidobacterium novel species.</title>
        <authorList>
            <person name="Lugli G.A."/>
            <person name="Milani C."/>
            <person name="Duranti S."/>
            <person name="Mangifesta M."/>
        </authorList>
    </citation>
    <scope>NUCLEOTIDE SEQUENCE [LARGE SCALE GENOMIC DNA]</scope>
    <source>
        <strain evidence="1 2">45</strain>
    </source>
</reference>
<gene>
    <name evidence="1" type="ORF">Tam1G_1999</name>
</gene>
<organism evidence="1 2">
    <name type="scientific">Bifidobacterium imperatoris</name>
    <dbReference type="NCBI Taxonomy" id="2020965"/>
    <lineage>
        <taxon>Bacteria</taxon>
        <taxon>Bacillati</taxon>
        <taxon>Actinomycetota</taxon>
        <taxon>Actinomycetes</taxon>
        <taxon>Bifidobacteriales</taxon>
        <taxon>Bifidobacteriaceae</taxon>
        <taxon>Bifidobacterium</taxon>
    </lineage>
</organism>
<proteinExistence type="predicted"/>